<dbReference type="Proteomes" id="UP001163321">
    <property type="component" value="Chromosome 4"/>
</dbReference>
<gene>
    <name evidence="1" type="ORF">PsorP6_005224</name>
</gene>
<organism evidence="1 2">
    <name type="scientific">Peronosclerospora sorghi</name>
    <dbReference type="NCBI Taxonomy" id="230839"/>
    <lineage>
        <taxon>Eukaryota</taxon>
        <taxon>Sar</taxon>
        <taxon>Stramenopiles</taxon>
        <taxon>Oomycota</taxon>
        <taxon>Peronosporomycetes</taxon>
        <taxon>Peronosporales</taxon>
        <taxon>Peronosporaceae</taxon>
        <taxon>Peronosclerospora</taxon>
    </lineage>
</organism>
<accession>A0ACC0W7D3</accession>
<evidence type="ECO:0000313" key="1">
    <source>
        <dbReference type="EMBL" id="KAI9914023.1"/>
    </source>
</evidence>
<reference evidence="1 2" key="1">
    <citation type="journal article" date="2022" name="bioRxiv">
        <title>The genome of the oomycete Peronosclerospora sorghi, a cosmopolitan pathogen of maize and sorghum, is inflated with dispersed pseudogenes.</title>
        <authorList>
            <person name="Fletcher K."/>
            <person name="Martin F."/>
            <person name="Isakeit T."/>
            <person name="Cavanaugh K."/>
            <person name="Magill C."/>
            <person name="Michelmore R."/>
        </authorList>
    </citation>
    <scope>NUCLEOTIDE SEQUENCE [LARGE SCALE GENOMIC DNA]</scope>
    <source>
        <strain evidence="1">P6</strain>
    </source>
</reference>
<keyword evidence="2" id="KW-1185">Reference proteome</keyword>
<evidence type="ECO:0000313" key="2">
    <source>
        <dbReference type="Proteomes" id="UP001163321"/>
    </source>
</evidence>
<proteinExistence type="predicted"/>
<sequence length="143" mass="16100">MNSKWLLCSKSRSLALEWGKSFRNASLAVEFWGVDCTWSTTNDRGEDLFLQLLTRICTKLSGNFFGKPFVELGDCLGAMVALALTHLLEQRKFAHLVTFSFQVLQDLTHGTWITSRLCCRKCRNLQVDGGIGRHRQEAAGNTT</sequence>
<protein>
    <submittedName>
        <fullName evidence="1">Uncharacterized protein</fullName>
    </submittedName>
</protein>
<dbReference type="EMBL" id="CM047583">
    <property type="protein sequence ID" value="KAI9914023.1"/>
    <property type="molecule type" value="Genomic_DNA"/>
</dbReference>
<comment type="caution">
    <text evidence="1">The sequence shown here is derived from an EMBL/GenBank/DDBJ whole genome shotgun (WGS) entry which is preliminary data.</text>
</comment>
<name>A0ACC0W7D3_9STRA</name>